<sequence length="79" mass="9344">MTHHRRQLITDLDTHLTKLSIPYQCRKSSLSYGIWNTSLNMIEIIQQHRSAAKCFQSMGITKYSKLYIYPEEAIYMMQS</sequence>
<evidence type="ECO:0000313" key="3">
    <source>
        <dbReference type="Proteomes" id="UP000663844"/>
    </source>
</evidence>
<evidence type="ECO:0000259" key="1">
    <source>
        <dbReference type="Pfam" id="PF12928"/>
    </source>
</evidence>
<accession>A0A819RRA4</accession>
<dbReference type="Proteomes" id="UP000663844">
    <property type="component" value="Unassembled WGS sequence"/>
</dbReference>
<dbReference type="Pfam" id="PF12928">
    <property type="entry name" value="tRNA_int_end_N2"/>
    <property type="match status" value="1"/>
</dbReference>
<dbReference type="EMBL" id="CAJOAZ010004188">
    <property type="protein sequence ID" value="CAF4047980.1"/>
    <property type="molecule type" value="Genomic_DNA"/>
</dbReference>
<gene>
    <name evidence="2" type="ORF">OXD698_LOCUS32339</name>
</gene>
<feature type="non-terminal residue" evidence="2">
    <location>
        <position position="79"/>
    </location>
</feature>
<comment type="caution">
    <text evidence="2">The sequence shown here is derived from an EMBL/GenBank/DDBJ whole genome shotgun (WGS) entry which is preliminary data.</text>
</comment>
<proteinExistence type="predicted"/>
<reference evidence="2" key="1">
    <citation type="submission" date="2021-02" db="EMBL/GenBank/DDBJ databases">
        <authorList>
            <person name="Nowell W R."/>
        </authorList>
    </citation>
    <scope>NUCLEOTIDE SEQUENCE</scope>
</reference>
<feature type="domain" description="tRNA-splicing endonuclease subunit Sen54 N-terminal" evidence="1">
    <location>
        <begin position="26"/>
        <end position="77"/>
    </location>
</feature>
<name>A0A819RRA4_9BILA</name>
<dbReference type="AlphaFoldDB" id="A0A819RRA4"/>
<dbReference type="InterPro" id="IPR024336">
    <property type="entry name" value="tRNA_splic_suSen54_N"/>
</dbReference>
<organism evidence="2 3">
    <name type="scientific">Adineta steineri</name>
    <dbReference type="NCBI Taxonomy" id="433720"/>
    <lineage>
        <taxon>Eukaryota</taxon>
        <taxon>Metazoa</taxon>
        <taxon>Spiralia</taxon>
        <taxon>Gnathifera</taxon>
        <taxon>Rotifera</taxon>
        <taxon>Eurotatoria</taxon>
        <taxon>Bdelloidea</taxon>
        <taxon>Adinetida</taxon>
        <taxon>Adinetidae</taxon>
        <taxon>Adineta</taxon>
    </lineage>
</organism>
<protein>
    <recommendedName>
        <fullName evidence="1">tRNA-splicing endonuclease subunit Sen54 N-terminal domain-containing protein</fullName>
    </recommendedName>
</protein>
<evidence type="ECO:0000313" key="2">
    <source>
        <dbReference type="EMBL" id="CAF4047980.1"/>
    </source>
</evidence>